<feature type="compositionally biased region" description="Basic and acidic residues" evidence="1">
    <location>
        <begin position="1"/>
        <end position="14"/>
    </location>
</feature>
<keyword evidence="3" id="KW-1185">Reference proteome</keyword>
<proteinExistence type="predicted"/>
<feature type="region of interest" description="Disordered" evidence="1">
    <location>
        <begin position="1"/>
        <end position="25"/>
    </location>
</feature>
<evidence type="ECO:0000256" key="1">
    <source>
        <dbReference type="SAM" id="MobiDB-lite"/>
    </source>
</evidence>
<dbReference type="AlphaFoldDB" id="A0A392TIT3"/>
<feature type="region of interest" description="Disordered" evidence="1">
    <location>
        <begin position="57"/>
        <end position="88"/>
    </location>
</feature>
<reference evidence="2 3" key="1">
    <citation type="journal article" date="2018" name="Front. Plant Sci.">
        <title>Red Clover (Trifolium pratense) and Zigzag Clover (T. medium) - A Picture of Genomic Similarities and Differences.</title>
        <authorList>
            <person name="Dluhosova J."/>
            <person name="Istvanek J."/>
            <person name="Nedelnik J."/>
            <person name="Repkova J."/>
        </authorList>
    </citation>
    <scope>NUCLEOTIDE SEQUENCE [LARGE SCALE GENOMIC DNA]</scope>
    <source>
        <strain evidence="3">cv. 10/8</strain>
        <tissue evidence="2">Leaf</tissue>
    </source>
</reference>
<organism evidence="2 3">
    <name type="scientific">Trifolium medium</name>
    <dbReference type="NCBI Taxonomy" id="97028"/>
    <lineage>
        <taxon>Eukaryota</taxon>
        <taxon>Viridiplantae</taxon>
        <taxon>Streptophyta</taxon>
        <taxon>Embryophyta</taxon>
        <taxon>Tracheophyta</taxon>
        <taxon>Spermatophyta</taxon>
        <taxon>Magnoliopsida</taxon>
        <taxon>eudicotyledons</taxon>
        <taxon>Gunneridae</taxon>
        <taxon>Pentapetalae</taxon>
        <taxon>rosids</taxon>
        <taxon>fabids</taxon>
        <taxon>Fabales</taxon>
        <taxon>Fabaceae</taxon>
        <taxon>Papilionoideae</taxon>
        <taxon>50 kb inversion clade</taxon>
        <taxon>NPAAA clade</taxon>
        <taxon>Hologalegina</taxon>
        <taxon>IRL clade</taxon>
        <taxon>Trifolieae</taxon>
        <taxon>Trifolium</taxon>
    </lineage>
</organism>
<comment type="caution">
    <text evidence="2">The sequence shown here is derived from an EMBL/GenBank/DDBJ whole genome shotgun (WGS) entry which is preliminary data.</text>
</comment>
<accession>A0A392TIT3</accession>
<evidence type="ECO:0000313" key="3">
    <source>
        <dbReference type="Proteomes" id="UP000265520"/>
    </source>
</evidence>
<sequence length="88" mass="8983">GTLGLEKSKSDENLGKSGLSPSSADNIDVDAFAKATINYVVDSIKATVPETNVVQGATTSVQTSGKSDDVPDATTSGVRDNLENAVVL</sequence>
<feature type="non-terminal residue" evidence="2">
    <location>
        <position position="1"/>
    </location>
</feature>
<dbReference type="EMBL" id="LXQA010593176">
    <property type="protein sequence ID" value="MCI61069.1"/>
    <property type="molecule type" value="Genomic_DNA"/>
</dbReference>
<feature type="non-terminal residue" evidence="2">
    <location>
        <position position="88"/>
    </location>
</feature>
<dbReference type="Proteomes" id="UP000265520">
    <property type="component" value="Unassembled WGS sequence"/>
</dbReference>
<name>A0A392TIT3_9FABA</name>
<protein>
    <submittedName>
        <fullName evidence="2">Uncharacterized protein</fullName>
    </submittedName>
</protein>
<evidence type="ECO:0000313" key="2">
    <source>
        <dbReference type="EMBL" id="MCI61069.1"/>
    </source>
</evidence>